<dbReference type="InterPro" id="IPR009045">
    <property type="entry name" value="Zn_M74/Hedgehog-like"/>
</dbReference>
<accession>A0ABZ2ZX97</accession>
<dbReference type="PANTHER" id="PTHR34385">
    <property type="entry name" value="D-ALANYL-D-ALANINE CARBOXYPEPTIDASE"/>
    <property type="match status" value="1"/>
</dbReference>
<dbReference type="EMBL" id="CP151657">
    <property type="protein sequence ID" value="WZP16828.1"/>
    <property type="molecule type" value="Genomic_DNA"/>
</dbReference>
<evidence type="ECO:0000259" key="2">
    <source>
        <dbReference type="Pfam" id="PF02557"/>
    </source>
</evidence>
<evidence type="ECO:0000313" key="4">
    <source>
        <dbReference type="Proteomes" id="UP001448858"/>
    </source>
</evidence>
<dbReference type="InterPro" id="IPR003709">
    <property type="entry name" value="VanY-like_core_dom"/>
</dbReference>
<dbReference type="CDD" id="cd14852">
    <property type="entry name" value="LD-carboxypeptidase"/>
    <property type="match status" value="1"/>
</dbReference>
<feature type="chain" id="PRO_5046882473" evidence="1">
    <location>
        <begin position="33"/>
        <end position="231"/>
    </location>
</feature>
<keyword evidence="4" id="KW-1185">Reference proteome</keyword>
<dbReference type="PANTHER" id="PTHR34385:SF1">
    <property type="entry name" value="PEPTIDOGLYCAN L-ALANYL-D-GLUTAMATE ENDOPEPTIDASE CWLK"/>
    <property type="match status" value="1"/>
</dbReference>
<keyword evidence="1" id="KW-0732">Signal</keyword>
<proteinExistence type="predicted"/>
<protein>
    <submittedName>
        <fullName evidence="3">M15 family metallopeptidase</fullName>
    </submittedName>
</protein>
<evidence type="ECO:0000313" key="3">
    <source>
        <dbReference type="EMBL" id="WZP16828.1"/>
    </source>
</evidence>
<organism evidence="3 4">
    <name type="scientific">Arthrobacter citreus</name>
    <dbReference type="NCBI Taxonomy" id="1670"/>
    <lineage>
        <taxon>Bacteria</taxon>
        <taxon>Bacillati</taxon>
        <taxon>Actinomycetota</taxon>
        <taxon>Actinomycetes</taxon>
        <taxon>Micrococcales</taxon>
        <taxon>Micrococcaceae</taxon>
        <taxon>Arthrobacter</taxon>
    </lineage>
</organism>
<name>A0ABZ2ZX97_9MICC</name>
<dbReference type="InterPro" id="IPR058193">
    <property type="entry name" value="VanY/YodJ_core_dom"/>
</dbReference>
<dbReference type="InterPro" id="IPR052179">
    <property type="entry name" value="DD-CPase-like"/>
</dbReference>
<reference evidence="3 4" key="1">
    <citation type="submission" date="2024-04" db="EMBL/GenBank/DDBJ databases">
        <title>Arthrobacter sp. from Plains bison fecal sample.</title>
        <authorList>
            <person name="Ruzzini A."/>
        </authorList>
    </citation>
    <scope>NUCLEOTIDE SEQUENCE [LARGE SCALE GENOMIC DNA]</scope>
    <source>
        <strain evidence="3 4">EINP1</strain>
    </source>
</reference>
<evidence type="ECO:0000256" key="1">
    <source>
        <dbReference type="SAM" id="SignalP"/>
    </source>
</evidence>
<dbReference type="SUPFAM" id="SSF55166">
    <property type="entry name" value="Hedgehog/DD-peptidase"/>
    <property type="match status" value="1"/>
</dbReference>
<feature type="signal peptide" evidence="1">
    <location>
        <begin position="1"/>
        <end position="32"/>
    </location>
</feature>
<dbReference type="Gene3D" id="3.30.1380.10">
    <property type="match status" value="1"/>
</dbReference>
<feature type="domain" description="D-alanyl-D-alanine carboxypeptidase-like core" evidence="2">
    <location>
        <begin position="78"/>
        <end position="205"/>
    </location>
</feature>
<sequence length="231" mass="24167">MPRQHVNTHIAMIASVCLCLLAYLSWSGQPQEADSDAAAVTAGADFDSPDSISVVINKDRPLAAEYAPQDLTDAGGVLMRAEVGEAFLKMRADAAAAGVAISAVSGFRPASQQADLHSSYTDRYGGAAAESLSARPGYSEHQTGLAVDIANPDGACSLQACFEETPAGSWAAANAHLYGFVIRYPAGAEAVTGYSYEPWHLRYVGVDSAHRIVDAGITLEEFADLPAAPGY</sequence>
<gene>
    <name evidence="3" type="ORF">AAE021_04470</name>
</gene>
<dbReference type="Proteomes" id="UP001448858">
    <property type="component" value="Chromosome"/>
</dbReference>
<dbReference type="RefSeq" id="WP_342024427.1">
    <property type="nucleotide sequence ID" value="NZ_CP151657.1"/>
</dbReference>
<dbReference type="Pfam" id="PF02557">
    <property type="entry name" value="VanY"/>
    <property type="match status" value="1"/>
</dbReference>